<dbReference type="InterPro" id="IPR010629">
    <property type="entry name" value="Ins_allergen"/>
</dbReference>
<evidence type="ECO:0000313" key="2">
    <source>
        <dbReference type="EnsemblMetazoa" id="GPPI030091-PA"/>
    </source>
</evidence>
<feature type="signal peptide" evidence="1">
    <location>
        <begin position="1"/>
        <end position="19"/>
    </location>
</feature>
<evidence type="ECO:0000313" key="3">
    <source>
        <dbReference type="Proteomes" id="UP000092460"/>
    </source>
</evidence>
<dbReference type="VEuPathDB" id="VectorBase:GPPI030091"/>
<proteinExistence type="predicted"/>
<evidence type="ECO:0000256" key="1">
    <source>
        <dbReference type="SAM" id="SignalP"/>
    </source>
</evidence>
<feature type="chain" id="PRO_5008404864" evidence="1">
    <location>
        <begin position="20"/>
        <end position="649"/>
    </location>
</feature>
<name>A0A1B0BHD4_9MUSC</name>
<keyword evidence="1" id="KW-0732">Signal</keyword>
<dbReference type="AlphaFoldDB" id="A0A1B0BHD4"/>
<dbReference type="PANTHER" id="PTHR21163">
    <property type="entry name" value="PROTEIN G12"/>
    <property type="match status" value="1"/>
</dbReference>
<dbReference type="Proteomes" id="UP000092460">
    <property type="component" value="Unassembled WGS sequence"/>
</dbReference>
<dbReference type="EnsemblMetazoa" id="GPPI030091-RA">
    <property type="protein sequence ID" value="GPPI030091-PA"/>
    <property type="gene ID" value="GPPI030091"/>
</dbReference>
<organism evidence="2 3">
    <name type="scientific">Glossina palpalis gambiensis</name>
    <dbReference type="NCBI Taxonomy" id="67801"/>
    <lineage>
        <taxon>Eukaryota</taxon>
        <taxon>Metazoa</taxon>
        <taxon>Ecdysozoa</taxon>
        <taxon>Arthropoda</taxon>
        <taxon>Hexapoda</taxon>
        <taxon>Insecta</taxon>
        <taxon>Pterygota</taxon>
        <taxon>Neoptera</taxon>
        <taxon>Endopterygota</taxon>
        <taxon>Diptera</taxon>
        <taxon>Brachycera</taxon>
        <taxon>Muscomorpha</taxon>
        <taxon>Hippoboscoidea</taxon>
        <taxon>Glossinidae</taxon>
        <taxon>Glossina</taxon>
    </lineage>
</organism>
<dbReference type="Pfam" id="PF06757">
    <property type="entry name" value="Ins_allergen_rp"/>
    <property type="match status" value="1"/>
</dbReference>
<dbReference type="EMBL" id="JXJN01014265">
    <property type="status" value="NOT_ANNOTATED_CDS"/>
    <property type="molecule type" value="Genomic_DNA"/>
</dbReference>
<sequence>MRYLTVLTFLTVCVMGLLAAQLAHNNAVEFPTTSTISTLTQDLEELFHMVPFKSIKRLVTRYLLNDQQFQNIIRIINSNDAHVAYMRFRTQPEVIGFRNWVRVQLMMSGGELSSMEESGELVIFNRSPYWSSTVYGWQGFVNEFLMYYPQDLLSTHINMKVAENGDFSQLWTRLQSLQVVYERVIAYPETQRVIAALEDAGVNIEQFDHFIRNLFGWSTMWIRKRELKLIVFCVSTNSKALIPLAISSFSLLDCSVLLFALPLSLDVIDPTFSFDGRFNMGLGTKSGLGKGTGRLHFCMLHVMSADCLLNSLRFSNDKRSASVIDPKRLRIVGGWMLVVLVNCLSVSMALPKLLVAMAMAKLEAFPAFSFEGESCGDLFTAFEGVGISIHLLAMVGERWGDFETVSNDSVAFVGEVLNSFSSFLRGAVKFELINLLGLSVDLAPLVKDILNVNVSVAASATERGGDKVFLRGGTGFSSNLLSINLIADFGFPPSSIGVVQDKVADLPNDILRRTLPGGFGLAVTVTRKDAVSSPSLLEAQLRSELIISKRSLLMTGSPSWNQVTMGGGCPAIPTLRPVISANLHYEEARRIRAPSLTFHMLIAFSIEIESPPTKSYNLERVKLHLLFEGILLRNNSTVYGYCNVYNTFQ</sequence>
<reference evidence="2" key="2">
    <citation type="submission" date="2020-05" db="UniProtKB">
        <authorList>
            <consortium name="EnsemblMetazoa"/>
        </authorList>
    </citation>
    <scope>IDENTIFICATION</scope>
    <source>
        <strain evidence="2">IAEA</strain>
    </source>
</reference>
<protein>
    <submittedName>
        <fullName evidence="2">Uncharacterized protein</fullName>
    </submittedName>
</protein>
<dbReference type="PANTHER" id="PTHR21163:SF0">
    <property type="entry name" value="GH08205P-RELATED"/>
    <property type="match status" value="1"/>
</dbReference>
<keyword evidence="3" id="KW-1185">Reference proteome</keyword>
<reference evidence="3" key="1">
    <citation type="submission" date="2015-01" db="EMBL/GenBank/DDBJ databases">
        <authorList>
            <person name="Aksoy S."/>
            <person name="Warren W."/>
            <person name="Wilson R.K."/>
        </authorList>
    </citation>
    <scope>NUCLEOTIDE SEQUENCE [LARGE SCALE GENOMIC DNA]</scope>
    <source>
        <strain evidence="3">IAEA</strain>
    </source>
</reference>
<accession>A0A1B0BHD4</accession>